<comment type="caution">
    <text evidence="8">The sequence shown here is derived from an EMBL/GenBank/DDBJ whole genome shotgun (WGS) entry which is preliminary data.</text>
</comment>
<feature type="coiled-coil region" evidence="5">
    <location>
        <begin position="154"/>
        <end position="237"/>
    </location>
</feature>
<evidence type="ECO:0000259" key="7">
    <source>
        <dbReference type="PROSITE" id="PS51935"/>
    </source>
</evidence>
<feature type="chain" id="PRO_5045327589" evidence="6">
    <location>
        <begin position="25"/>
        <end position="367"/>
    </location>
</feature>
<evidence type="ECO:0000313" key="8">
    <source>
        <dbReference type="EMBL" id="MBU5484279.1"/>
    </source>
</evidence>
<feature type="signal peptide" evidence="6">
    <location>
        <begin position="1"/>
        <end position="24"/>
    </location>
</feature>
<dbReference type="PANTHER" id="PTHR47053:SF1">
    <property type="entry name" value="MUREIN DD-ENDOPEPTIDASE MEPH-RELATED"/>
    <property type="match status" value="1"/>
</dbReference>
<organism evidence="8 9">
    <name type="scientific">Clostridium mobile</name>
    <dbReference type="NCBI Taxonomy" id="2841512"/>
    <lineage>
        <taxon>Bacteria</taxon>
        <taxon>Bacillati</taxon>
        <taxon>Bacillota</taxon>
        <taxon>Clostridia</taxon>
        <taxon>Eubacteriales</taxon>
        <taxon>Clostridiaceae</taxon>
        <taxon>Clostridium</taxon>
    </lineage>
</organism>
<dbReference type="RefSeq" id="WP_216438765.1">
    <property type="nucleotide sequence ID" value="NZ_JAHLQF010000002.1"/>
</dbReference>
<proteinExistence type="predicted"/>
<sequence length="367" mass="42164">MRRALKYFMMMFIVIAVSNKPVLAAPTSDQIQTQREQLEADKSNLKKAQEKRFEIEQKIENLDVQIEDTMHEIDKNKKQMDKVQENIKVTEEELKQTEEELKNEKEIFSKRMRAIYINGTDGYLEILFESNGFSDFISRVENIKSIIELDKKIMENIKLKEVQLNNKKEELNKQNDKLLALNNENSKKLDKLKISKNEQDELIKEVERQEGLYASVVDESQSKLNETLRQIQQIRNSTPKYTPSRGAAPMSGNNVVAYASNFLGTPYSWGGTTPAGFDCSGFTQYVYKHFGISLGRTTYDQIKNGYGVSREELQPGDLVFYGKGGNPTHMGIYVGNGMYIHSPRTGDVVKISSYDRSDYITARRVMR</sequence>
<evidence type="ECO:0000256" key="1">
    <source>
        <dbReference type="ARBA" id="ARBA00022670"/>
    </source>
</evidence>
<protein>
    <submittedName>
        <fullName evidence="8">C40 family peptidase</fullName>
    </submittedName>
</protein>
<accession>A0ABS6EGD4</accession>
<dbReference type="Proteomes" id="UP000726170">
    <property type="component" value="Unassembled WGS sequence"/>
</dbReference>
<dbReference type="PANTHER" id="PTHR47053">
    <property type="entry name" value="MUREIN DD-ENDOPEPTIDASE MEPH-RELATED"/>
    <property type="match status" value="1"/>
</dbReference>
<dbReference type="InterPro" id="IPR057309">
    <property type="entry name" value="PcsB_CC"/>
</dbReference>
<evidence type="ECO:0000256" key="4">
    <source>
        <dbReference type="ARBA" id="ARBA00022807"/>
    </source>
</evidence>
<dbReference type="InterPro" id="IPR051202">
    <property type="entry name" value="Peptidase_C40"/>
</dbReference>
<evidence type="ECO:0000256" key="2">
    <source>
        <dbReference type="ARBA" id="ARBA00022729"/>
    </source>
</evidence>
<keyword evidence="9" id="KW-1185">Reference proteome</keyword>
<dbReference type="Pfam" id="PF24568">
    <property type="entry name" value="CC_PcsB"/>
    <property type="match status" value="1"/>
</dbReference>
<keyword evidence="4" id="KW-0788">Thiol protease</keyword>
<evidence type="ECO:0000256" key="5">
    <source>
        <dbReference type="SAM" id="Coils"/>
    </source>
</evidence>
<feature type="domain" description="NlpC/P60" evidence="7">
    <location>
        <begin position="249"/>
        <end position="367"/>
    </location>
</feature>
<evidence type="ECO:0000256" key="3">
    <source>
        <dbReference type="ARBA" id="ARBA00022801"/>
    </source>
</evidence>
<keyword evidence="2 6" id="KW-0732">Signal</keyword>
<keyword evidence="3" id="KW-0378">Hydrolase</keyword>
<dbReference type="EMBL" id="JAHLQF010000002">
    <property type="protein sequence ID" value="MBU5484279.1"/>
    <property type="molecule type" value="Genomic_DNA"/>
</dbReference>
<gene>
    <name evidence="8" type="ORF">KQI86_08050</name>
</gene>
<dbReference type="InterPro" id="IPR000064">
    <property type="entry name" value="NLP_P60_dom"/>
</dbReference>
<feature type="coiled-coil region" evidence="5">
    <location>
        <begin position="28"/>
        <end position="111"/>
    </location>
</feature>
<keyword evidence="5" id="KW-0175">Coiled coil</keyword>
<dbReference type="Pfam" id="PF00877">
    <property type="entry name" value="NLPC_P60"/>
    <property type="match status" value="1"/>
</dbReference>
<dbReference type="PROSITE" id="PS51935">
    <property type="entry name" value="NLPC_P60"/>
    <property type="match status" value="1"/>
</dbReference>
<name>A0ABS6EGD4_9CLOT</name>
<keyword evidence="1" id="KW-0645">Protease</keyword>
<evidence type="ECO:0000256" key="6">
    <source>
        <dbReference type="SAM" id="SignalP"/>
    </source>
</evidence>
<evidence type="ECO:0000313" key="9">
    <source>
        <dbReference type="Proteomes" id="UP000726170"/>
    </source>
</evidence>
<reference evidence="8 9" key="1">
    <citation type="submission" date="2021-06" db="EMBL/GenBank/DDBJ databases">
        <authorList>
            <person name="Sun Q."/>
            <person name="Li D."/>
        </authorList>
    </citation>
    <scope>NUCLEOTIDE SEQUENCE [LARGE SCALE GENOMIC DNA]</scope>
    <source>
        <strain evidence="8 9">MSJ-11</strain>
    </source>
</reference>